<dbReference type="EMBL" id="UOFK01000015">
    <property type="protein sequence ID" value="VAW72204.1"/>
    <property type="molecule type" value="Genomic_DNA"/>
</dbReference>
<name>A0A3B0YTK8_9ZZZZ</name>
<sequence>MELSAEDALRLNVLLANPLQAVRIDESSMNVYALSEQGEARISLNPRGRDDQYLKKVRELFSSQVLGSPGGYPIFLRRWTRMGQARDNTLEQLLLLGEPEAIVAVVHARGLTDEIARRAWWAMPVADNARRMLERESIVKGRMGSELARYLIEFLPFETEHQAMVETVRLVLQPGLVDAELRDKLWRQAKRKNSYFIGFMDALPDSLPEAGSARADAERVQQQLQVLVVAGNPIARQLCRCVSEPGQVYLKTAEAVLKKPANQDIVVEFLKSVQNYFSGVCPNNDPAADLDTIISDADALLDVPGVCPTTIAVQDVLSAVPKCRQDVKAMLALSWVGELLVNTIFARTDAIGSLMRKKIEPVTTPIQAQFDQLLKSSEDK</sequence>
<proteinExistence type="predicted"/>
<reference evidence="1" key="1">
    <citation type="submission" date="2018-06" db="EMBL/GenBank/DDBJ databases">
        <authorList>
            <person name="Zhirakovskaya E."/>
        </authorList>
    </citation>
    <scope>NUCLEOTIDE SEQUENCE</scope>
</reference>
<gene>
    <name evidence="1" type="ORF">MNBD_GAMMA13-1705</name>
</gene>
<dbReference type="AlphaFoldDB" id="A0A3B0YTK8"/>
<organism evidence="1">
    <name type="scientific">hydrothermal vent metagenome</name>
    <dbReference type="NCBI Taxonomy" id="652676"/>
    <lineage>
        <taxon>unclassified sequences</taxon>
        <taxon>metagenomes</taxon>
        <taxon>ecological metagenomes</taxon>
    </lineage>
</organism>
<protein>
    <recommendedName>
        <fullName evidence="2">DsrS</fullName>
    </recommendedName>
</protein>
<evidence type="ECO:0008006" key="2">
    <source>
        <dbReference type="Google" id="ProtNLM"/>
    </source>
</evidence>
<evidence type="ECO:0000313" key="1">
    <source>
        <dbReference type="EMBL" id="VAW72204.1"/>
    </source>
</evidence>
<accession>A0A3B0YTK8</accession>